<geneLocation type="mitochondrion" evidence="2"/>
<organism evidence="2">
    <name type="scientific">Megalodontes spiraeae</name>
    <dbReference type="NCBI Taxonomy" id="2492398"/>
    <lineage>
        <taxon>Eukaryota</taxon>
        <taxon>Metazoa</taxon>
        <taxon>Ecdysozoa</taxon>
        <taxon>Arthropoda</taxon>
        <taxon>Hexapoda</taxon>
        <taxon>Insecta</taxon>
        <taxon>Pterygota</taxon>
        <taxon>Neoptera</taxon>
        <taxon>Endopterygota</taxon>
        <taxon>Hymenoptera</taxon>
        <taxon>Pamphilioidea</taxon>
        <taxon>Megalodontesidae</taxon>
        <taxon>Megalodontes</taxon>
    </lineage>
</organism>
<evidence type="ECO:0000313" key="2">
    <source>
        <dbReference type="EMBL" id="AZF99020.1"/>
    </source>
</evidence>
<dbReference type="EMBL" id="MH577059">
    <property type="protein sequence ID" value="AZF99020.1"/>
    <property type="molecule type" value="Genomic_DNA"/>
</dbReference>
<dbReference type="AlphaFoldDB" id="A0A3G8FWK7"/>
<name>A0A3G8FWK7_9HYME</name>
<keyword evidence="2" id="KW-0496">Mitochondrion</keyword>
<feature type="transmembrane region" description="Helical" evidence="1">
    <location>
        <begin position="131"/>
        <end position="155"/>
    </location>
</feature>
<sequence length="164" mass="19809">MYYVIMSMNIMICMIMYKKFLHPLFMVSMLIIYTMNICLISSSIFMSSWYSYILFLVMMGGLLMLFTYMTSIVPNELMKNYSMTFKELLFFMMMTSIFWLLGLFKFNYMYPLNMNFNNEIYMINSLLFSKYSFKITIIMMIYLLITLIIIMNISYSNKSLRMKI</sequence>
<keyword evidence="1" id="KW-0812">Transmembrane</keyword>
<reference evidence="2" key="1">
    <citation type="journal article" date="2018" name="Int. J. Biol. Macromol.">
        <title>The first mitogenomes of the superfamily Pamphilioidea (Hymenoptera: Symphyta): Mitogenome architecture and phylogenetic inference.</title>
        <authorList>
            <person name="Niu G."/>
            <person name="Korkmaz E.M."/>
            <person name="Dogan O."/>
            <person name="Zhang Y."/>
            <person name="Aydemir M.N."/>
            <person name="Budak M."/>
            <person name="Du S."/>
            <person name="Basibuyuk H.H."/>
            <person name="Wei M."/>
        </authorList>
    </citation>
    <scope>NUCLEOTIDE SEQUENCE</scope>
</reference>
<keyword evidence="1" id="KW-0472">Membrane</keyword>
<gene>
    <name evidence="2" type="primary">ND6</name>
</gene>
<evidence type="ECO:0000256" key="1">
    <source>
        <dbReference type="SAM" id="Phobius"/>
    </source>
</evidence>
<feature type="transmembrane region" description="Helical" evidence="1">
    <location>
        <begin position="88"/>
        <end position="111"/>
    </location>
</feature>
<accession>A0A3G8FWK7</accession>
<protein>
    <submittedName>
        <fullName evidence="2">NADH dehydrogenase subunit 6</fullName>
    </submittedName>
</protein>
<keyword evidence="1" id="KW-1133">Transmembrane helix</keyword>
<feature type="transmembrane region" description="Helical" evidence="1">
    <location>
        <begin position="49"/>
        <end position="68"/>
    </location>
</feature>
<proteinExistence type="predicted"/>
<feature type="transmembrane region" description="Helical" evidence="1">
    <location>
        <begin position="20"/>
        <end position="43"/>
    </location>
</feature>